<feature type="transmembrane region" description="Helical" evidence="2">
    <location>
        <begin position="390"/>
        <end position="413"/>
    </location>
</feature>
<accession>A0A226E196</accession>
<organism evidence="4 5">
    <name type="scientific">Folsomia candida</name>
    <name type="common">Springtail</name>
    <dbReference type="NCBI Taxonomy" id="158441"/>
    <lineage>
        <taxon>Eukaryota</taxon>
        <taxon>Metazoa</taxon>
        <taxon>Ecdysozoa</taxon>
        <taxon>Arthropoda</taxon>
        <taxon>Hexapoda</taxon>
        <taxon>Collembola</taxon>
        <taxon>Entomobryomorpha</taxon>
        <taxon>Isotomoidea</taxon>
        <taxon>Isotomidae</taxon>
        <taxon>Proisotominae</taxon>
        <taxon>Folsomia</taxon>
    </lineage>
</organism>
<comment type="subcellular location">
    <subcellularLocation>
        <location evidence="1">Membrane</location>
        <topology evidence="1">Multi-pass membrane protein</topology>
    </subcellularLocation>
</comment>
<keyword evidence="2" id="KW-0472">Membrane</keyword>
<feature type="transmembrane region" description="Helical" evidence="2">
    <location>
        <begin position="452"/>
        <end position="474"/>
    </location>
</feature>
<keyword evidence="2" id="KW-0812">Transmembrane</keyword>
<feature type="transmembrane region" description="Helical" evidence="2">
    <location>
        <begin position="150"/>
        <end position="170"/>
    </location>
</feature>
<feature type="transmembrane region" description="Helical" evidence="2">
    <location>
        <begin position="275"/>
        <end position="295"/>
    </location>
</feature>
<evidence type="ECO:0000259" key="3">
    <source>
        <dbReference type="PROSITE" id="PS50850"/>
    </source>
</evidence>
<keyword evidence="5" id="KW-1185">Reference proteome</keyword>
<evidence type="ECO:0000313" key="4">
    <source>
        <dbReference type="EMBL" id="OXA51070.1"/>
    </source>
</evidence>
<feature type="transmembrane region" description="Helical" evidence="2">
    <location>
        <begin position="177"/>
        <end position="196"/>
    </location>
</feature>
<feature type="transmembrane region" description="Helical" evidence="2">
    <location>
        <begin position="486"/>
        <end position="507"/>
    </location>
</feature>
<evidence type="ECO:0000313" key="5">
    <source>
        <dbReference type="Proteomes" id="UP000198287"/>
    </source>
</evidence>
<dbReference type="OrthoDB" id="6509908at2759"/>
<dbReference type="Proteomes" id="UP000198287">
    <property type="component" value="Unassembled WGS sequence"/>
</dbReference>
<dbReference type="PANTHER" id="PTHR11360:SF238">
    <property type="entry name" value="SD10469P"/>
    <property type="match status" value="1"/>
</dbReference>
<feature type="transmembrane region" description="Helical" evidence="2">
    <location>
        <begin position="419"/>
        <end position="440"/>
    </location>
</feature>
<feature type="transmembrane region" description="Helical" evidence="2">
    <location>
        <begin position="241"/>
        <end position="263"/>
    </location>
</feature>
<feature type="domain" description="Major facilitator superfamily (MFS) profile" evidence="3">
    <location>
        <begin position="112"/>
        <end position="508"/>
    </location>
</feature>
<gene>
    <name evidence="4" type="ORF">Fcan01_14581</name>
</gene>
<reference evidence="4 5" key="1">
    <citation type="submission" date="2015-12" db="EMBL/GenBank/DDBJ databases">
        <title>The genome of Folsomia candida.</title>
        <authorList>
            <person name="Faddeeva A."/>
            <person name="Derks M.F."/>
            <person name="Anvar Y."/>
            <person name="Smit S."/>
            <person name="Van Straalen N."/>
            <person name="Roelofs D."/>
        </authorList>
    </citation>
    <scope>NUCLEOTIDE SEQUENCE [LARGE SCALE GENOMIC DNA]</scope>
    <source>
        <strain evidence="4 5">VU population</strain>
        <tissue evidence="4">Whole body</tissue>
    </source>
</reference>
<evidence type="ECO:0000256" key="2">
    <source>
        <dbReference type="SAM" id="Phobius"/>
    </source>
</evidence>
<protein>
    <submittedName>
        <fullName evidence="4">Monocarboxylate transporter 12</fullName>
    </submittedName>
</protein>
<dbReference type="CDD" id="cd17352">
    <property type="entry name" value="MFS_MCT_SLC16"/>
    <property type="match status" value="1"/>
</dbReference>
<dbReference type="GO" id="GO:0008028">
    <property type="term" value="F:monocarboxylic acid transmembrane transporter activity"/>
    <property type="evidence" value="ECO:0007669"/>
    <property type="project" value="TreeGrafter"/>
</dbReference>
<feature type="transmembrane region" description="Helical" evidence="2">
    <location>
        <begin position="316"/>
        <end position="342"/>
    </location>
</feature>
<keyword evidence="2" id="KW-1133">Transmembrane helix</keyword>
<name>A0A226E196_FOLCA</name>
<dbReference type="EMBL" id="LNIX01000008">
    <property type="protein sequence ID" value="OXA51070.1"/>
    <property type="molecule type" value="Genomic_DNA"/>
</dbReference>
<evidence type="ECO:0000256" key="1">
    <source>
        <dbReference type="ARBA" id="ARBA00004141"/>
    </source>
</evidence>
<feature type="transmembrane region" description="Helical" evidence="2">
    <location>
        <begin position="362"/>
        <end position="383"/>
    </location>
</feature>
<dbReference type="Gene3D" id="1.20.1250.20">
    <property type="entry name" value="MFS general substrate transporter like domains"/>
    <property type="match status" value="2"/>
</dbReference>
<dbReference type="GO" id="GO:0016020">
    <property type="term" value="C:membrane"/>
    <property type="evidence" value="ECO:0007669"/>
    <property type="project" value="UniProtKB-SubCell"/>
</dbReference>
<dbReference type="InterPro" id="IPR020846">
    <property type="entry name" value="MFS_dom"/>
</dbReference>
<dbReference type="InterPro" id="IPR011701">
    <property type="entry name" value="MFS"/>
</dbReference>
<dbReference type="PROSITE" id="PS50850">
    <property type="entry name" value="MFS"/>
    <property type="match status" value="1"/>
</dbReference>
<sequence>MNRASASIVATDGIDPQSVNLVKFGTRRPSAPTTNGGGGQMMIRRRSSLLRDLTVPKHAIIPWISGAFSCEELEFIDNDDQDVIGGKNLRNDGDDLVEWEDALVEYAPDAGWAWVVAVASLLNNFVLDGVSFSYGVLTQKMTEHGTLSEFQYHLCGSVMLGTTLIIGPLVSLMGSRYGFRVVSILGSVISALGFFLSWACSPEVPSFLALLLGFGVLGGIGFGLMFTSSIVVLGKFFAANLPLATGIATTGSAVGSIIMPKVLGWIVEAWGWQGSYIFLAGCCLFSAVFGAFYTQPPKRMEKVRKFTKVQSDLSDLWELMASPTFWILSLAGGIVVLGYFVPSAFLADRALAPPFNSTTDEATWLPSIIGGSNTVGRILFGILANSDRAVYSLLFTNVAVTLGGIATIGSVYATEYWMLAVYAFVYGQIIAVYASLRSVIVYQLVGKDKFNLAFGVSLFFMGVSLYFGNAFAGWLKDSTGDFDMTFHYTGAFFILSAILCYPLPWIYKYETSKKPRRYSTSASHP</sequence>
<dbReference type="PANTHER" id="PTHR11360">
    <property type="entry name" value="MONOCARBOXYLATE TRANSPORTER"/>
    <property type="match status" value="1"/>
</dbReference>
<dbReference type="InterPro" id="IPR036259">
    <property type="entry name" value="MFS_trans_sf"/>
</dbReference>
<dbReference type="SUPFAM" id="SSF103473">
    <property type="entry name" value="MFS general substrate transporter"/>
    <property type="match status" value="1"/>
</dbReference>
<feature type="transmembrane region" description="Helical" evidence="2">
    <location>
        <begin position="208"/>
        <end position="234"/>
    </location>
</feature>
<dbReference type="Pfam" id="PF07690">
    <property type="entry name" value="MFS_1"/>
    <property type="match status" value="1"/>
</dbReference>
<proteinExistence type="predicted"/>
<comment type="caution">
    <text evidence="4">The sequence shown here is derived from an EMBL/GenBank/DDBJ whole genome shotgun (WGS) entry which is preliminary data.</text>
</comment>
<dbReference type="AlphaFoldDB" id="A0A226E196"/>
<dbReference type="InterPro" id="IPR050327">
    <property type="entry name" value="Proton-linked_MCT"/>
</dbReference>
<dbReference type="OMA" id="CYSATWS"/>